<feature type="transmembrane region" description="Helical" evidence="1">
    <location>
        <begin position="34"/>
        <end position="50"/>
    </location>
</feature>
<organism evidence="2 3">
    <name type="scientific">Actinomadura bangladeshensis</name>
    <dbReference type="NCBI Taxonomy" id="453573"/>
    <lineage>
        <taxon>Bacteria</taxon>
        <taxon>Bacillati</taxon>
        <taxon>Actinomycetota</taxon>
        <taxon>Actinomycetes</taxon>
        <taxon>Streptosporangiales</taxon>
        <taxon>Thermomonosporaceae</taxon>
        <taxon>Actinomadura</taxon>
    </lineage>
</organism>
<protein>
    <submittedName>
        <fullName evidence="2">DUF1453 domain-containing protein</fullName>
    </submittedName>
</protein>
<evidence type="ECO:0000313" key="3">
    <source>
        <dbReference type="Proteomes" id="UP000475532"/>
    </source>
</evidence>
<feature type="transmembrane region" description="Helical" evidence="1">
    <location>
        <begin position="124"/>
        <end position="144"/>
    </location>
</feature>
<gene>
    <name evidence="2" type="ORF">G3I70_00305</name>
</gene>
<dbReference type="AlphaFoldDB" id="A0A6L9Q9I4"/>
<evidence type="ECO:0000256" key="1">
    <source>
        <dbReference type="SAM" id="Phobius"/>
    </source>
</evidence>
<keyword evidence="1" id="KW-0812">Transmembrane</keyword>
<name>A0A6L9Q9I4_9ACTN</name>
<reference evidence="2 3" key="1">
    <citation type="submission" date="2020-01" db="EMBL/GenBank/DDBJ databases">
        <title>Insect and environment-associated Actinomycetes.</title>
        <authorList>
            <person name="Currrie C."/>
            <person name="Chevrette M."/>
            <person name="Carlson C."/>
            <person name="Stubbendieck R."/>
            <person name="Wendt-Pienkowski E."/>
        </authorList>
    </citation>
    <scope>NUCLEOTIDE SEQUENCE [LARGE SCALE GENOMIC DNA]</scope>
    <source>
        <strain evidence="2 3">SID10258</strain>
    </source>
</reference>
<dbReference type="RefSeq" id="WP_163052505.1">
    <property type="nucleotide sequence ID" value="NZ_JAAGLI010000003.1"/>
</dbReference>
<dbReference type="EMBL" id="JAAGLI010000003">
    <property type="protein sequence ID" value="NEA20944.1"/>
    <property type="molecule type" value="Genomic_DNA"/>
</dbReference>
<dbReference type="Proteomes" id="UP000475532">
    <property type="component" value="Unassembled WGS sequence"/>
</dbReference>
<sequence length="160" mass="16704">MNTLDNVLLGLAVLALVLYRQLRTRSVDERRMYGLPLVLGVAAVAQGGLIDRGHPALGACLLAAEAVAAVGLGVLRAVTVRLWREDDGTLWWRGTGWTLAAWLASVAVRAGFAGAGFAAGIKPAAGGVLLFLAVTLLAQSLVVVRRAHELARFAPVNVGS</sequence>
<proteinExistence type="predicted"/>
<keyword evidence="1" id="KW-1133">Transmembrane helix</keyword>
<comment type="caution">
    <text evidence="2">The sequence shown here is derived from an EMBL/GenBank/DDBJ whole genome shotgun (WGS) entry which is preliminary data.</text>
</comment>
<accession>A0A6L9Q9I4</accession>
<feature type="transmembrane region" description="Helical" evidence="1">
    <location>
        <begin position="56"/>
        <end position="78"/>
    </location>
</feature>
<evidence type="ECO:0000313" key="2">
    <source>
        <dbReference type="EMBL" id="NEA20944.1"/>
    </source>
</evidence>
<feature type="transmembrane region" description="Helical" evidence="1">
    <location>
        <begin position="90"/>
        <end position="112"/>
    </location>
</feature>
<keyword evidence="1" id="KW-0472">Membrane</keyword>